<comment type="catalytic activity">
    <reaction evidence="8 9">
        <text>a 6-O-methyl-2'-deoxyguanosine in DNA + L-cysteinyl-[protein] = S-methyl-L-cysteinyl-[protein] + a 2'-deoxyguanosine in DNA</text>
        <dbReference type="Rhea" id="RHEA:24000"/>
        <dbReference type="Rhea" id="RHEA-COMP:10131"/>
        <dbReference type="Rhea" id="RHEA-COMP:10132"/>
        <dbReference type="Rhea" id="RHEA-COMP:11367"/>
        <dbReference type="Rhea" id="RHEA-COMP:11368"/>
        <dbReference type="ChEBI" id="CHEBI:29950"/>
        <dbReference type="ChEBI" id="CHEBI:82612"/>
        <dbReference type="ChEBI" id="CHEBI:85445"/>
        <dbReference type="ChEBI" id="CHEBI:85448"/>
        <dbReference type="EC" id="2.1.1.63"/>
    </reaction>
</comment>
<keyword evidence="5 9" id="KW-0808">Transferase</keyword>
<evidence type="ECO:0000259" key="11">
    <source>
        <dbReference type="Pfam" id="PF02870"/>
    </source>
</evidence>
<organism evidence="12 13">
    <name type="scientific">Gaiella occulta</name>
    <dbReference type="NCBI Taxonomy" id="1002870"/>
    <lineage>
        <taxon>Bacteria</taxon>
        <taxon>Bacillati</taxon>
        <taxon>Actinomycetota</taxon>
        <taxon>Thermoleophilia</taxon>
        <taxon>Gaiellales</taxon>
        <taxon>Gaiellaceae</taxon>
        <taxon>Gaiella</taxon>
    </lineage>
</organism>
<keyword evidence="7 9" id="KW-0234">DNA repair</keyword>
<evidence type="ECO:0000256" key="2">
    <source>
        <dbReference type="ARBA" id="ARBA00008711"/>
    </source>
</evidence>
<dbReference type="Gene3D" id="1.10.10.10">
    <property type="entry name" value="Winged helix-like DNA-binding domain superfamily/Winged helix DNA-binding domain"/>
    <property type="match status" value="1"/>
</dbReference>
<dbReference type="Pfam" id="PF02870">
    <property type="entry name" value="Methyltransf_1N"/>
    <property type="match status" value="1"/>
</dbReference>
<accession>A0A7M2YXV7</accession>
<comment type="subcellular location">
    <subcellularLocation>
        <location evidence="9">Cytoplasm</location>
    </subcellularLocation>
</comment>
<dbReference type="SUPFAM" id="SSF46767">
    <property type="entry name" value="Methylated DNA-protein cysteine methyltransferase, C-terminal domain"/>
    <property type="match status" value="1"/>
</dbReference>
<dbReference type="HAMAP" id="MF_00772">
    <property type="entry name" value="OGT"/>
    <property type="match status" value="1"/>
</dbReference>
<comment type="catalytic activity">
    <reaction evidence="1 9">
        <text>a 4-O-methyl-thymidine in DNA + L-cysteinyl-[protein] = a thymidine in DNA + S-methyl-L-cysteinyl-[protein]</text>
        <dbReference type="Rhea" id="RHEA:53428"/>
        <dbReference type="Rhea" id="RHEA-COMP:10131"/>
        <dbReference type="Rhea" id="RHEA-COMP:10132"/>
        <dbReference type="Rhea" id="RHEA-COMP:13555"/>
        <dbReference type="Rhea" id="RHEA-COMP:13556"/>
        <dbReference type="ChEBI" id="CHEBI:29950"/>
        <dbReference type="ChEBI" id="CHEBI:82612"/>
        <dbReference type="ChEBI" id="CHEBI:137386"/>
        <dbReference type="ChEBI" id="CHEBI:137387"/>
        <dbReference type="EC" id="2.1.1.63"/>
    </reaction>
</comment>
<evidence type="ECO:0000313" key="12">
    <source>
        <dbReference type="EMBL" id="RDI74985.1"/>
    </source>
</evidence>
<keyword evidence="6 9" id="KW-0227">DNA damage</keyword>
<evidence type="ECO:0000256" key="8">
    <source>
        <dbReference type="ARBA" id="ARBA00049348"/>
    </source>
</evidence>
<evidence type="ECO:0000313" key="13">
    <source>
        <dbReference type="Proteomes" id="UP000254134"/>
    </source>
</evidence>
<dbReference type="PROSITE" id="PS00374">
    <property type="entry name" value="MGMT"/>
    <property type="match status" value="1"/>
</dbReference>
<evidence type="ECO:0000256" key="7">
    <source>
        <dbReference type="ARBA" id="ARBA00023204"/>
    </source>
</evidence>
<feature type="active site" description="Nucleophile; methyl group acceptor" evidence="9">
    <location>
        <position position="155"/>
    </location>
</feature>
<dbReference type="RefSeq" id="WP_114795246.1">
    <property type="nucleotide sequence ID" value="NZ_QQZY01000002.1"/>
</dbReference>
<dbReference type="EC" id="2.1.1.63" evidence="9"/>
<name>A0A7M2YXV7_9ACTN</name>
<evidence type="ECO:0000259" key="10">
    <source>
        <dbReference type="Pfam" id="PF01035"/>
    </source>
</evidence>
<dbReference type="InterPro" id="IPR036388">
    <property type="entry name" value="WH-like_DNA-bd_sf"/>
</dbReference>
<keyword evidence="3 9" id="KW-0963">Cytoplasm</keyword>
<keyword evidence="13" id="KW-1185">Reference proteome</keyword>
<evidence type="ECO:0000256" key="1">
    <source>
        <dbReference type="ARBA" id="ARBA00001286"/>
    </source>
</evidence>
<dbReference type="InterPro" id="IPR023546">
    <property type="entry name" value="MGMT"/>
</dbReference>
<dbReference type="NCBIfam" id="TIGR00589">
    <property type="entry name" value="ogt"/>
    <property type="match status" value="1"/>
</dbReference>
<dbReference type="PANTHER" id="PTHR10815">
    <property type="entry name" value="METHYLATED-DNA--PROTEIN-CYSTEINE METHYLTRANSFERASE"/>
    <property type="match status" value="1"/>
</dbReference>
<evidence type="ECO:0000256" key="9">
    <source>
        <dbReference type="HAMAP-Rule" id="MF_00772"/>
    </source>
</evidence>
<dbReference type="InterPro" id="IPR036217">
    <property type="entry name" value="MethylDNA_cys_MeTrfase_DNAb"/>
</dbReference>
<dbReference type="GO" id="GO:0032259">
    <property type="term" value="P:methylation"/>
    <property type="evidence" value="ECO:0007669"/>
    <property type="project" value="UniProtKB-KW"/>
</dbReference>
<comment type="function">
    <text evidence="9">Involved in the cellular defense against the biological effects of O6-methylguanine (O6-MeG) and O4-methylthymine (O4-MeT) in DNA. Repairs the methylated nucleobase in DNA by stoichiometrically transferring the methyl group to a cysteine residue in the enzyme. This is a suicide reaction: the enzyme is irreversibly inactivated.</text>
</comment>
<dbReference type="CDD" id="cd06445">
    <property type="entry name" value="ATase"/>
    <property type="match status" value="1"/>
</dbReference>
<protein>
    <recommendedName>
        <fullName evidence="9">Methylated-DNA--protein-cysteine methyltransferase</fullName>
        <ecNumber evidence="9">2.1.1.63</ecNumber>
    </recommendedName>
    <alternativeName>
        <fullName evidence="9">6-O-methylguanine-DNA methyltransferase</fullName>
        <shortName evidence="9">MGMT</shortName>
    </alternativeName>
    <alternativeName>
        <fullName evidence="9">O-6-methylguanine-DNA-alkyltransferase</fullName>
    </alternativeName>
</protein>
<dbReference type="Pfam" id="PF01035">
    <property type="entry name" value="DNA_binding_1"/>
    <property type="match status" value="1"/>
</dbReference>
<dbReference type="SUPFAM" id="SSF53155">
    <property type="entry name" value="Methylated DNA-protein cysteine methyltransferase domain"/>
    <property type="match status" value="1"/>
</dbReference>
<dbReference type="Gene3D" id="3.30.160.70">
    <property type="entry name" value="Methylated DNA-protein cysteine methyltransferase domain"/>
    <property type="match status" value="1"/>
</dbReference>
<dbReference type="InterPro" id="IPR014048">
    <property type="entry name" value="MethylDNA_cys_MeTrfase_DNA-bd"/>
</dbReference>
<comment type="caution">
    <text evidence="12">The sequence shown here is derived from an EMBL/GenBank/DDBJ whole genome shotgun (WGS) entry which is preliminary data.</text>
</comment>
<reference evidence="12 13" key="1">
    <citation type="submission" date="2018-07" db="EMBL/GenBank/DDBJ databases">
        <title>High-quality-draft genome sequence of Gaiella occulta.</title>
        <authorList>
            <person name="Severino R."/>
            <person name="Froufe H.J.C."/>
            <person name="Rainey F.A."/>
            <person name="Barroso C."/>
            <person name="Albuquerque L."/>
            <person name="Lobo-Da-Cunha A."/>
            <person name="Da Costa M.S."/>
            <person name="Egas C."/>
        </authorList>
    </citation>
    <scope>NUCLEOTIDE SEQUENCE [LARGE SCALE GENOMIC DNA]</scope>
    <source>
        <strain evidence="12 13">F2-233</strain>
    </source>
</reference>
<reference evidence="13" key="2">
    <citation type="journal article" date="2019" name="MicrobiologyOpen">
        <title>High-quality draft genome sequence of Gaiella occulta isolated from a 150 meter deep mineral water borehole and comparison with the genome sequences of other deep-branching lineages of the phylum Actinobacteria.</title>
        <authorList>
            <person name="Severino R."/>
            <person name="Froufe H.J.C."/>
            <person name="Barroso C."/>
            <person name="Albuquerque L."/>
            <person name="Lobo-da-Cunha A."/>
            <person name="da Costa M.S."/>
            <person name="Egas C."/>
        </authorList>
    </citation>
    <scope>NUCLEOTIDE SEQUENCE [LARGE SCALE GENOMIC DNA]</scope>
    <source>
        <strain evidence="13">F2-233</strain>
    </source>
</reference>
<dbReference type="InterPro" id="IPR001497">
    <property type="entry name" value="MethylDNA_cys_MeTrfase_AS"/>
</dbReference>
<feature type="domain" description="Methylguanine DNA methyltransferase ribonuclease-like" evidence="11">
    <location>
        <begin position="25"/>
        <end position="99"/>
    </location>
</feature>
<dbReference type="EMBL" id="QQZY01000002">
    <property type="protein sequence ID" value="RDI74985.1"/>
    <property type="molecule type" value="Genomic_DNA"/>
</dbReference>
<comment type="miscellaneous">
    <text evidence="9">This enzyme catalyzes only one turnover and therefore is not strictly catalytic. According to one definition, an enzyme is a biocatalyst that acts repeatedly and over many reaction cycles.</text>
</comment>
<dbReference type="OrthoDB" id="9802228at2"/>
<keyword evidence="4 9" id="KW-0489">Methyltransferase</keyword>
<feature type="domain" description="Methylated-DNA-[protein]-cysteine S-methyltransferase DNA binding" evidence="10">
    <location>
        <begin position="104"/>
        <end position="184"/>
    </location>
</feature>
<evidence type="ECO:0000256" key="6">
    <source>
        <dbReference type="ARBA" id="ARBA00022763"/>
    </source>
</evidence>
<evidence type="ECO:0000256" key="4">
    <source>
        <dbReference type="ARBA" id="ARBA00022603"/>
    </source>
</evidence>
<proteinExistence type="inferred from homology"/>
<evidence type="ECO:0000256" key="5">
    <source>
        <dbReference type="ARBA" id="ARBA00022679"/>
    </source>
</evidence>
<dbReference type="InterPro" id="IPR036631">
    <property type="entry name" value="MGMT_N_sf"/>
</dbReference>
<evidence type="ECO:0000256" key="3">
    <source>
        <dbReference type="ARBA" id="ARBA00022490"/>
    </source>
</evidence>
<dbReference type="InterPro" id="IPR008332">
    <property type="entry name" value="MethylG_MeTrfase_N"/>
</dbReference>
<dbReference type="FunFam" id="1.10.10.10:FF:000214">
    <property type="entry name" value="Methylated-DNA--protein-cysteine methyltransferase"/>
    <property type="match status" value="1"/>
</dbReference>
<dbReference type="AlphaFoldDB" id="A0A7M2YXV7"/>
<dbReference type="PANTHER" id="PTHR10815:SF5">
    <property type="entry name" value="METHYLATED-DNA--PROTEIN-CYSTEINE METHYLTRANSFERASE"/>
    <property type="match status" value="1"/>
</dbReference>
<sequence>MSVPTELDRRFREAAVRAGLLDAGYDIVDSPIGPLLVAATDRGVLRISFDHEPEHHLERLARQAGPRVLRAPSRVDPVRRELDEYFAGRRRAFDLAIDLRAAPPFTERVLAELARVPFGATATYAALAARAGNPKAARAVGMIMNRNPVPIVLPCHRVVGANGSLVGYAGGLERKETLLRLEGVFL</sequence>
<dbReference type="GO" id="GO:0006307">
    <property type="term" value="P:DNA alkylation repair"/>
    <property type="evidence" value="ECO:0007669"/>
    <property type="project" value="UniProtKB-UniRule"/>
</dbReference>
<dbReference type="Proteomes" id="UP000254134">
    <property type="component" value="Unassembled WGS sequence"/>
</dbReference>
<gene>
    <name evidence="12" type="ORF">Gocc_0783</name>
</gene>
<comment type="similarity">
    <text evidence="2 9">Belongs to the MGMT family.</text>
</comment>
<dbReference type="GO" id="GO:0005737">
    <property type="term" value="C:cytoplasm"/>
    <property type="evidence" value="ECO:0007669"/>
    <property type="project" value="UniProtKB-SubCell"/>
</dbReference>
<dbReference type="GO" id="GO:0003908">
    <property type="term" value="F:methylated-DNA-[protein]-cysteine S-methyltransferase activity"/>
    <property type="evidence" value="ECO:0007669"/>
    <property type="project" value="UniProtKB-UniRule"/>
</dbReference>